<evidence type="ECO:0000259" key="1">
    <source>
        <dbReference type="Pfam" id="PF07727"/>
    </source>
</evidence>
<keyword evidence="3" id="KW-1185">Reference proteome</keyword>
<accession>A0AAV3PF88</accession>
<dbReference type="SUPFAM" id="SSF56672">
    <property type="entry name" value="DNA/RNA polymerases"/>
    <property type="match status" value="1"/>
</dbReference>
<name>A0AAV3PF88_LITER</name>
<dbReference type="InterPro" id="IPR013103">
    <property type="entry name" value="RVT_2"/>
</dbReference>
<organism evidence="2 3">
    <name type="scientific">Lithospermum erythrorhizon</name>
    <name type="common">Purple gromwell</name>
    <name type="synonym">Lithospermum officinale var. erythrorhizon</name>
    <dbReference type="NCBI Taxonomy" id="34254"/>
    <lineage>
        <taxon>Eukaryota</taxon>
        <taxon>Viridiplantae</taxon>
        <taxon>Streptophyta</taxon>
        <taxon>Embryophyta</taxon>
        <taxon>Tracheophyta</taxon>
        <taxon>Spermatophyta</taxon>
        <taxon>Magnoliopsida</taxon>
        <taxon>eudicotyledons</taxon>
        <taxon>Gunneridae</taxon>
        <taxon>Pentapetalae</taxon>
        <taxon>asterids</taxon>
        <taxon>lamiids</taxon>
        <taxon>Boraginales</taxon>
        <taxon>Boraginaceae</taxon>
        <taxon>Boraginoideae</taxon>
        <taxon>Lithospermeae</taxon>
        <taxon>Lithospermum</taxon>
    </lineage>
</organism>
<dbReference type="AlphaFoldDB" id="A0AAV3PF88"/>
<dbReference type="Proteomes" id="UP001454036">
    <property type="component" value="Unassembled WGS sequence"/>
</dbReference>
<reference evidence="2 3" key="1">
    <citation type="submission" date="2024-01" db="EMBL/GenBank/DDBJ databases">
        <title>The complete chloroplast genome sequence of Lithospermum erythrorhizon: insights into the phylogenetic relationship among Boraginaceae species and the maternal lineages of purple gromwells.</title>
        <authorList>
            <person name="Okada T."/>
            <person name="Watanabe K."/>
        </authorList>
    </citation>
    <scope>NUCLEOTIDE SEQUENCE [LARGE SCALE GENOMIC DNA]</scope>
</reference>
<keyword evidence="2" id="KW-0812">Transmembrane</keyword>
<dbReference type="CDD" id="cd09272">
    <property type="entry name" value="RNase_HI_RT_Ty1"/>
    <property type="match status" value="1"/>
</dbReference>
<protein>
    <submittedName>
        <fullName evidence="2">Transmembrane signal receptor</fullName>
    </submittedName>
</protein>
<dbReference type="PANTHER" id="PTHR11439">
    <property type="entry name" value="GAG-POL-RELATED RETROTRANSPOSON"/>
    <property type="match status" value="1"/>
</dbReference>
<keyword evidence="2" id="KW-0472">Membrane</keyword>
<dbReference type="EMBL" id="BAABME010017419">
    <property type="protein sequence ID" value="GAA0150000.1"/>
    <property type="molecule type" value="Genomic_DNA"/>
</dbReference>
<dbReference type="InterPro" id="IPR043502">
    <property type="entry name" value="DNA/RNA_pol_sf"/>
</dbReference>
<comment type="caution">
    <text evidence="2">The sequence shown here is derived from an EMBL/GenBank/DDBJ whole genome shotgun (WGS) entry which is preliminary data.</text>
</comment>
<sequence>MQDYVSGSKISDDEAYMVLDTEGADHMFFEESVKCAKWRQAMDVEINFIVKNKTWPLIDFPTNYKRIGVKWIYITKKDEKVRMIISVATQNGWNILQLEVKSSFLHRELVEDVYIEQPREYESKGNEHMIYKLHKALYGLKQAPRTWFSRIEKHFLDEGFEDNKNEHTPFTKRSREGRMIIVSLYVDDLIITGDDEKLIAQFKSSLIKQFDMTNLGGMSYFLEIEVTQRDDGIFICQKSYVEAVLKSFGMVDCNPLSSPISPGLKVDHDRDGKLVDNTLYKQMVGSLMLRKNTKSKAEGELMVYRDSDYARDIDDRKSTSGYVFLLNSGAVAWCSKKQPIVILSTTEAEFVAATTKALKIEDFVKLRTEVGMVEIEEIS</sequence>
<dbReference type="PANTHER" id="PTHR11439:SF517">
    <property type="entry name" value="CYSTEINE-RICH RLK (RECEPTOR-LIKE PROTEIN KINASE) 8"/>
    <property type="match status" value="1"/>
</dbReference>
<dbReference type="Pfam" id="PF07727">
    <property type="entry name" value="RVT_2"/>
    <property type="match status" value="1"/>
</dbReference>
<evidence type="ECO:0000313" key="2">
    <source>
        <dbReference type="EMBL" id="GAA0150000.1"/>
    </source>
</evidence>
<evidence type="ECO:0000313" key="3">
    <source>
        <dbReference type="Proteomes" id="UP001454036"/>
    </source>
</evidence>
<gene>
    <name evidence="2" type="ORF">LIER_37044</name>
</gene>
<keyword evidence="2" id="KW-0675">Receptor</keyword>
<feature type="domain" description="Reverse transcriptase Ty1/copia-type" evidence="1">
    <location>
        <begin position="79"/>
        <end position="261"/>
    </location>
</feature>
<proteinExistence type="predicted"/>